<dbReference type="InterPro" id="IPR012677">
    <property type="entry name" value="Nucleotide-bd_a/b_plait_sf"/>
</dbReference>
<feature type="region of interest" description="Disordered" evidence="3">
    <location>
        <begin position="719"/>
        <end position="1056"/>
    </location>
</feature>
<feature type="region of interest" description="Disordered" evidence="3">
    <location>
        <begin position="345"/>
        <end position="413"/>
    </location>
</feature>
<feature type="compositionally biased region" description="Basic and acidic residues" evidence="3">
    <location>
        <begin position="746"/>
        <end position="768"/>
    </location>
</feature>
<dbReference type="PANTHER" id="PTHR23140:SF4">
    <property type="entry name" value="PROTEIN CBR-NRD-1"/>
    <property type="match status" value="1"/>
</dbReference>
<evidence type="ECO:0000256" key="3">
    <source>
        <dbReference type="SAM" id="MobiDB-lite"/>
    </source>
</evidence>
<feature type="compositionally biased region" description="Basic residues" evidence="3">
    <location>
        <begin position="372"/>
        <end position="396"/>
    </location>
</feature>
<feature type="compositionally biased region" description="Polar residues" evidence="3">
    <location>
        <begin position="160"/>
        <end position="171"/>
    </location>
</feature>
<accession>A0A1J1IGK4</accession>
<dbReference type="SUPFAM" id="SSF48464">
    <property type="entry name" value="ENTH/VHS domain"/>
    <property type="match status" value="1"/>
</dbReference>
<feature type="region of interest" description="Disordered" evidence="3">
    <location>
        <begin position="153"/>
        <end position="186"/>
    </location>
</feature>
<dbReference type="InterPro" id="IPR035979">
    <property type="entry name" value="RBD_domain_sf"/>
</dbReference>
<evidence type="ECO:0000259" key="5">
    <source>
        <dbReference type="PROSITE" id="PS51391"/>
    </source>
</evidence>
<feature type="compositionally biased region" description="Polar residues" evidence="3">
    <location>
        <begin position="719"/>
        <end position="745"/>
    </location>
</feature>
<dbReference type="Pfam" id="PF04818">
    <property type="entry name" value="CID"/>
    <property type="match status" value="1"/>
</dbReference>
<dbReference type="STRING" id="568069.A0A1J1IGK4"/>
<sequence>MKMDPKMEPVHNFTAELFSLYDYKIPISKAKMGSITKTAMKAIKFYKHVVQNVEKFILKCKPEYKIPGLYVIDSIVRQSRHQFGPEKDVFAPRFARNMEETFAHLFRCSQEDKSKIIRVLNLWQKNNVFAPEVIQPLFDLANPDHPVHQAYIQQQQQNQSGDVSNGMNIQRESPHQSQKEEQSGSETLNALNIQKFQYQQMMMQQQQQSTMDQIAGIDSIKFNNQLLEYDYGSEGDDDKGDAGQTVTHQHQMQMPVLPYPFNSFSKCLEDPNILKQLQNIKQIDMQRYLNDIPGASNSMMDQQQSQNSGLTLANINNLRGPPPINDSKDQDVELVGELLPAEIIIPVSSRSPTPNRHKRRKTRSRSRDKNRYGRRRRSRSKSRSYSRSPRNKRRSSRDRVKDKEREIEKERRRKGLPDIKKEHLSVCSTTLWVGHLSKLVQQEELSDTFGKYGDIVSIDMIPPRGCAYIVMNRRQDAYKAMQALKNHKMQNRAITISWAAGKGVKSKEWKDYFDQTLGVTYIPNNKLTHSTDFESIEEGGMYDEDTMPAWVKEKLKQPQIQPTVNKDGMMIPQFFAQSIDTSQPPPNSSLLPTMPPFPLGARPLLIPGSGLMPLGVPPPNMLVPGMVFPTGQPPGILGFPLAAGAPSGNSSAQQIIAPPTGHEQPSGDDHMDIEMEDENHSVTKNDGSQMSIQQAFFNQPPPMNLAALMMGVNQSAALQNAQPTTNDQQNDGQEYNMMGNRNNRSLSRERDRQDFRSRGHRDRSDRRSGPGGDFNNRNSRWPNDSNGRDRSRPRDGLSQNNYNRRLGNQQEIPSLLSQPMPLLDEGINPRQRNNDFGRDDFDRRGGFNRGGFQSMRGRARGQFNRGAGGRGFNNNNFNDRQGGFHDRDMNQNQRGRGGNRNWRDDDMDNRRNFSQRGSFDRKGSRWVGNQRNDEWDQRDDREWDDGDDDEDQNNQQKQESIENQEETEARNDDNVENNYQQLNENNEEMPPGTEAHENEFVSENTRQLDNFQQEDNEESFNNPVHSETKNVDDDGDDENPGNTTPLCDETEAKDNA</sequence>
<feature type="domain" description="RRM" evidence="4">
    <location>
        <begin position="429"/>
        <end position="501"/>
    </location>
</feature>
<dbReference type="SMART" id="SM00582">
    <property type="entry name" value="RPR"/>
    <property type="match status" value="1"/>
</dbReference>
<proteinExistence type="predicted"/>
<feature type="domain" description="CID" evidence="5">
    <location>
        <begin position="5"/>
        <end position="145"/>
    </location>
</feature>
<evidence type="ECO:0000259" key="4">
    <source>
        <dbReference type="PROSITE" id="PS50102"/>
    </source>
</evidence>
<feature type="compositionally biased region" description="Low complexity" evidence="3">
    <location>
        <begin position="872"/>
        <end position="881"/>
    </location>
</feature>
<feature type="compositionally biased region" description="Basic and acidic residues" evidence="3">
    <location>
        <begin position="901"/>
        <end position="911"/>
    </location>
</feature>
<dbReference type="Proteomes" id="UP000183832">
    <property type="component" value="Unassembled WGS sequence"/>
</dbReference>
<gene>
    <name evidence="6" type="primary">putative Protein SCAF8</name>
    <name evidence="6" type="ORF">CLUMA_CG010963</name>
</gene>
<dbReference type="Pfam" id="PF00076">
    <property type="entry name" value="RRM_1"/>
    <property type="match status" value="1"/>
</dbReference>
<feature type="compositionally biased region" description="Basic and acidic residues" evidence="3">
    <location>
        <begin position="786"/>
        <end position="795"/>
    </location>
</feature>
<dbReference type="CDD" id="cd12227">
    <property type="entry name" value="RRM_SCAF4_SCAF8"/>
    <property type="match status" value="1"/>
</dbReference>
<name>A0A1J1IGK4_9DIPT</name>
<dbReference type="AlphaFoldDB" id="A0A1J1IGK4"/>
<feature type="compositionally biased region" description="Polar residues" evidence="3">
    <location>
        <begin position="797"/>
        <end position="817"/>
    </location>
</feature>
<dbReference type="GO" id="GO:0003723">
    <property type="term" value="F:RNA binding"/>
    <property type="evidence" value="ECO:0007669"/>
    <property type="project" value="UniProtKB-UniRule"/>
</dbReference>
<dbReference type="InterPro" id="IPR000504">
    <property type="entry name" value="RRM_dom"/>
</dbReference>
<dbReference type="InterPro" id="IPR006569">
    <property type="entry name" value="CID_dom"/>
</dbReference>
<dbReference type="EMBL" id="CVRI01000047">
    <property type="protein sequence ID" value="CRK97577.1"/>
    <property type="molecule type" value="Genomic_DNA"/>
</dbReference>
<feature type="compositionally biased region" description="Polar residues" evidence="3">
    <location>
        <begin position="1001"/>
        <end position="1011"/>
    </location>
</feature>
<evidence type="ECO:0000256" key="2">
    <source>
        <dbReference type="PROSITE-ProRule" id="PRU00176"/>
    </source>
</evidence>
<dbReference type="InterPro" id="IPR051485">
    <property type="entry name" value="SR-CTD_assoc_factor"/>
</dbReference>
<protein>
    <submittedName>
        <fullName evidence="6">CLUMA_CG010963, isoform A</fullName>
    </submittedName>
</protein>
<evidence type="ECO:0000313" key="6">
    <source>
        <dbReference type="EMBL" id="CRK97577.1"/>
    </source>
</evidence>
<feature type="compositionally biased region" description="Basic and acidic residues" evidence="3">
    <location>
        <begin position="172"/>
        <end position="182"/>
    </location>
</feature>
<feature type="compositionally biased region" description="Polar residues" evidence="3">
    <location>
        <begin position="775"/>
        <end position="785"/>
    </location>
</feature>
<feature type="compositionally biased region" description="Basic and acidic residues" evidence="3">
    <location>
        <begin position="832"/>
        <end position="845"/>
    </location>
</feature>
<dbReference type="GO" id="GO:0005634">
    <property type="term" value="C:nucleus"/>
    <property type="evidence" value="ECO:0007669"/>
    <property type="project" value="TreeGrafter"/>
</dbReference>
<dbReference type="Gene3D" id="3.30.70.330">
    <property type="match status" value="1"/>
</dbReference>
<keyword evidence="7" id="KW-1185">Reference proteome</keyword>
<dbReference type="InterPro" id="IPR008942">
    <property type="entry name" value="ENTH_VHS"/>
</dbReference>
<keyword evidence="1 2" id="KW-0694">RNA-binding</keyword>
<feature type="compositionally biased region" description="Acidic residues" evidence="3">
    <location>
        <begin position="942"/>
        <end position="952"/>
    </location>
</feature>
<dbReference type="OrthoDB" id="79367at2759"/>
<dbReference type="PROSITE" id="PS51391">
    <property type="entry name" value="CID"/>
    <property type="match status" value="1"/>
</dbReference>
<feature type="compositionally biased region" description="Basic and acidic residues" evidence="3">
    <location>
        <begin position="931"/>
        <end position="941"/>
    </location>
</feature>
<dbReference type="PANTHER" id="PTHR23140">
    <property type="entry name" value="RNA PROCESSING PROTEIN LD23810P"/>
    <property type="match status" value="1"/>
</dbReference>
<feature type="compositionally biased region" description="Basic and acidic residues" evidence="3">
    <location>
        <begin position="397"/>
        <end position="413"/>
    </location>
</feature>
<dbReference type="Gene3D" id="1.25.40.90">
    <property type="match status" value="1"/>
</dbReference>
<dbReference type="FunFam" id="1.25.40.90:FF:000004">
    <property type="entry name" value="splicing factor, arginine/serine-rich 15"/>
    <property type="match status" value="1"/>
</dbReference>
<reference evidence="6 7" key="1">
    <citation type="submission" date="2015-04" db="EMBL/GenBank/DDBJ databases">
        <authorList>
            <person name="Syromyatnikov M.Y."/>
            <person name="Popov V.N."/>
        </authorList>
    </citation>
    <scope>NUCLEOTIDE SEQUENCE [LARGE SCALE GENOMIC DNA]</scope>
</reference>
<organism evidence="6 7">
    <name type="scientific">Clunio marinus</name>
    <dbReference type="NCBI Taxonomy" id="568069"/>
    <lineage>
        <taxon>Eukaryota</taxon>
        <taxon>Metazoa</taxon>
        <taxon>Ecdysozoa</taxon>
        <taxon>Arthropoda</taxon>
        <taxon>Hexapoda</taxon>
        <taxon>Insecta</taxon>
        <taxon>Pterygota</taxon>
        <taxon>Neoptera</taxon>
        <taxon>Endopterygota</taxon>
        <taxon>Diptera</taxon>
        <taxon>Nematocera</taxon>
        <taxon>Chironomoidea</taxon>
        <taxon>Chironomidae</taxon>
        <taxon>Clunio</taxon>
    </lineage>
</organism>
<evidence type="ECO:0000256" key="1">
    <source>
        <dbReference type="ARBA" id="ARBA00022884"/>
    </source>
</evidence>
<dbReference type="SUPFAM" id="SSF54928">
    <property type="entry name" value="RNA-binding domain, RBD"/>
    <property type="match status" value="1"/>
</dbReference>
<feature type="region of interest" description="Disordered" evidence="3">
    <location>
        <begin position="645"/>
        <end position="672"/>
    </location>
</feature>
<dbReference type="SMART" id="SM00360">
    <property type="entry name" value="RRM"/>
    <property type="match status" value="1"/>
</dbReference>
<evidence type="ECO:0000313" key="7">
    <source>
        <dbReference type="Proteomes" id="UP000183832"/>
    </source>
</evidence>
<dbReference type="PROSITE" id="PS50102">
    <property type="entry name" value="RRM"/>
    <property type="match status" value="1"/>
</dbReference>
<feature type="compositionally biased region" description="Basic residues" evidence="3">
    <location>
        <begin position="355"/>
        <end position="364"/>
    </location>
</feature>
<dbReference type="CDD" id="cd16983">
    <property type="entry name" value="CID_SCAF8_like"/>
    <property type="match status" value="1"/>
</dbReference>